<dbReference type="Gene3D" id="3.30.300.20">
    <property type="match status" value="2"/>
</dbReference>
<evidence type="ECO:0000256" key="9">
    <source>
        <dbReference type="SAM" id="MobiDB-lite"/>
    </source>
</evidence>
<dbReference type="Pfam" id="PF26594">
    <property type="entry name" value="KH_NusA_2nd"/>
    <property type="match status" value="1"/>
</dbReference>
<dbReference type="HAMAP" id="MF_00945_B">
    <property type="entry name" value="NusA_B"/>
    <property type="match status" value="1"/>
</dbReference>
<gene>
    <name evidence="7 13" type="primary">nusA</name>
    <name evidence="13" type="ORF">COU22_01360</name>
</gene>
<reference evidence="14" key="1">
    <citation type="submission" date="2017-09" db="EMBL/GenBank/DDBJ databases">
        <title>Depth-based differentiation of microbial function through sediment-hosted aquifers and enrichment of novel symbionts in the deep terrestrial subsurface.</title>
        <authorList>
            <person name="Probst A.J."/>
            <person name="Ladd B."/>
            <person name="Jarett J.K."/>
            <person name="Geller-Mcgrath D.E."/>
            <person name="Sieber C.M.K."/>
            <person name="Emerson J.B."/>
            <person name="Anantharaman K."/>
            <person name="Thomas B.C."/>
            <person name="Malmstrom R."/>
            <person name="Stieglmeier M."/>
            <person name="Klingl A."/>
            <person name="Woyke T."/>
            <person name="Ryan C.M."/>
            <person name="Banfield J.F."/>
        </authorList>
    </citation>
    <scope>NUCLEOTIDE SEQUENCE [LARGE SCALE GENOMIC DNA]</scope>
</reference>
<keyword evidence="3 7" id="KW-0889">Transcription antitermination</keyword>
<evidence type="ECO:0000256" key="7">
    <source>
        <dbReference type="HAMAP-Rule" id="MF_00945"/>
    </source>
</evidence>
<dbReference type="InterPro" id="IPR015946">
    <property type="entry name" value="KH_dom-like_a/b"/>
</dbReference>
<evidence type="ECO:0000259" key="11">
    <source>
        <dbReference type="Pfam" id="PF13184"/>
    </source>
</evidence>
<feature type="region of interest" description="Disordered" evidence="9">
    <location>
        <begin position="378"/>
        <end position="419"/>
    </location>
</feature>
<comment type="caution">
    <text evidence="13">The sequence shown here is derived from an EMBL/GenBank/DDBJ whole genome shotgun (WGS) entry which is preliminary data.</text>
</comment>
<keyword evidence="8" id="KW-0175">Coiled coil</keyword>
<evidence type="ECO:0000256" key="6">
    <source>
        <dbReference type="ARBA" id="ARBA00023163"/>
    </source>
</evidence>
<evidence type="ECO:0000259" key="12">
    <source>
        <dbReference type="Pfam" id="PF26594"/>
    </source>
</evidence>
<keyword evidence="6 7" id="KW-0804">Transcription</keyword>
<dbReference type="AlphaFoldDB" id="A0A2M6WCS1"/>
<proteinExistence type="inferred from homology"/>
<dbReference type="GO" id="GO:0031564">
    <property type="term" value="P:transcription antitermination"/>
    <property type="evidence" value="ECO:0007669"/>
    <property type="project" value="UniProtKB-UniRule"/>
</dbReference>
<dbReference type="InterPro" id="IPR025249">
    <property type="entry name" value="TF_NusA_KH_1st"/>
</dbReference>
<dbReference type="PANTHER" id="PTHR22648">
    <property type="entry name" value="TRANSCRIPTION TERMINATION FACTOR NUSA"/>
    <property type="match status" value="1"/>
</dbReference>
<dbReference type="GO" id="GO:0006353">
    <property type="term" value="P:DNA-templated transcription termination"/>
    <property type="evidence" value="ECO:0007669"/>
    <property type="project" value="UniProtKB-UniRule"/>
</dbReference>
<dbReference type="FunFam" id="3.30.300.20:FF:000002">
    <property type="entry name" value="Transcription termination/antitermination protein NusA"/>
    <property type="match status" value="1"/>
</dbReference>
<feature type="compositionally biased region" description="Basic and acidic residues" evidence="9">
    <location>
        <begin position="388"/>
        <end position="403"/>
    </location>
</feature>
<dbReference type="InterPro" id="IPR036555">
    <property type="entry name" value="NusA_N_sf"/>
</dbReference>
<evidence type="ECO:0000313" key="13">
    <source>
        <dbReference type="EMBL" id="PIT90590.1"/>
    </source>
</evidence>
<evidence type="ECO:0000256" key="5">
    <source>
        <dbReference type="ARBA" id="ARBA00023015"/>
    </source>
</evidence>
<evidence type="ECO:0000256" key="4">
    <source>
        <dbReference type="ARBA" id="ARBA00022884"/>
    </source>
</evidence>
<keyword evidence="5 7" id="KW-0805">Transcription regulation</keyword>
<dbReference type="SUPFAM" id="SSF50249">
    <property type="entry name" value="Nucleic acid-binding proteins"/>
    <property type="match status" value="1"/>
</dbReference>
<evidence type="ECO:0000313" key="14">
    <source>
        <dbReference type="Proteomes" id="UP000230543"/>
    </source>
</evidence>
<evidence type="ECO:0000256" key="3">
    <source>
        <dbReference type="ARBA" id="ARBA00022814"/>
    </source>
</evidence>
<comment type="subcellular location">
    <subcellularLocation>
        <location evidence="7">Cytoplasm</location>
    </subcellularLocation>
</comment>
<dbReference type="GO" id="GO:0003723">
    <property type="term" value="F:RNA binding"/>
    <property type="evidence" value="ECO:0007669"/>
    <property type="project" value="UniProtKB-UniRule"/>
</dbReference>
<evidence type="ECO:0000256" key="1">
    <source>
        <dbReference type="ARBA" id="ARBA00022472"/>
    </source>
</evidence>
<sequence>MMSDLHDAIQQVCEEKNIPIDSVLETIDAALAAAYRKDFGQKNQNIKVNFDLDSGKMDVFDVKTVVEDMDLEELEKEREELLEKKKAGEEIDEEELKKFNPKTEIMLSEAKEIDKKAELGQEIKTQLEVPTEFGRMAAQTAKQVIIQRLREAEREVVMEEFENKKGTIVGGTVQRREGRMVYIDVGHTLAILPPEEQIYSENYSPGQRFKFLVVSVGKTVKGPEIKLSRTHPDMVRELFKMEVPEIASGDVEIKAIAREAGSRSKIAVISHENNIDPVGSCVGQRGTRVQTVISELNGEKIDIIEFSEDAHRFITNALSPAKVESLELNEENRKALVKVKEEQLSLAIGKDGQNVRLAAKLTDWKIDIAGAEVVIAETEEGEELETEPEVKEIEPAVEEKAEVAEEQTDSTAEETKKES</sequence>
<dbReference type="EMBL" id="PFBO01000039">
    <property type="protein sequence ID" value="PIT90590.1"/>
    <property type="molecule type" value="Genomic_DNA"/>
</dbReference>
<evidence type="ECO:0000256" key="8">
    <source>
        <dbReference type="SAM" id="Coils"/>
    </source>
</evidence>
<dbReference type="InterPro" id="IPR010213">
    <property type="entry name" value="TF_NusA"/>
</dbReference>
<comment type="function">
    <text evidence="7">Participates in both transcription termination and antitermination.</text>
</comment>
<feature type="coiled-coil region" evidence="8">
    <location>
        <begin position="64"/>
        <end position="94"/>
    </location>
</feature>
<protein>
    <recommendedName>
        <fullName evidence="7">Transcription termination/antitermination protein NusA</fullName>
    </recommendedName>
</protein>
<dbReference type="CDD" id="cd22529">
    <property type="entry name" value="KH-II_NusA_rpt2"/>
    <property type="match status" value="1"/>
</dbReference>
<dbReference type="Gene3D" id="2.40.50.140">
    <property type="entry name" value="Nucleic acid-binding proteins"/>
    <property type="match status" value="1"/>
</dbReference>
<dbReference type="InterPro" id="IPR009019">
    <property type="entry name" value="KH_sf_prok-type"/>
</dbReference>
<feature type="domain" description="Transcription factor NusA N-terminal" evidence="10">
    <location>
        <begin position="4"/>
        <end position="155"/>
    </location>
</feature>
<dbReference type="SUPFAM" id="SSF69705">
    <property type="entry name" value="Transcription factor NusA, N-terminal domain"/>
    <property type="match status" value="1"/>
</dbReference>
<evidence type="ECO:0000259" key="10">
    <source>
        <dbReference type="Pfam" id="PF08529"/>
    </source>
</evidence>
<organism evidence="13 14">
    <name type="scientific">Candidatus Komeilibacteria bacterium CG10_big_fil_rev_8_21_14_0_10_41_13</name>
    <dbReference type="NCBI Taxonomy" id="1974476"/>
    <lineage>
        <taxon>Bacteria</taxon>
        <taxon>Candidatus Komeiliibacteriota</taxon>
    </lineage>
</organism>
<evidence type="ECO:0000256" key="2">
    <source>
        <dbReference type="ARBA" id="ARBA00022490"/>
    </source>
</evidence>
<dbReference type="CDD" id="cd02134">
    <property type="entry name" value="KH-II_NusA_rpt1"/>
    <property type="match status" value="1"/>
</dbReference>
<comment type="subunit">
    <text evidence="7">Monomer. Binds directly to the core enzyme of the DNA-dependent RNA polymerase and to nascent RNA.</text>
</comment>
<dbReference type="Pfam" id="PF08529">
    <property type="entry name" value="NusA_N"/>
    <property type="match status" value="1"/>
</dbReference>
<comment type="similarity">
    <text evidence="7">Belongs to the NusA family.</text>
</comment>
<feature type="domain" description="Transcription factor NusA first KH" evidence="11">
    <location>
        <begin position="229"/>
        <end position="305"/>
    </location>
</feature>
<dbReference type="InterPro" id="IPR030842">
    <property type="entry name" value="TF_NusA_bacterial"/>
</dbReference>
<dbReference type="InterPro" id="IPR013735">
    <property type="entry name" value="TF_NusA_N"/>
</dbReference>
<accession>A0A2M6WCS1</accession>
<name>A0A2M6WCS1_9BACT</name>
<dbReference type="Gene3D" id="3.30.1480.10">
    <property type="entry name" value="NusA, N-terminal domain"/>
    <property type="match status" value="1"/>
</dbReference>
<dbReference type="FunFam" id="3.30.300.20:FF:000005">
    <property type="entry name" value="Transcription termination/antitermination protein NusA"/>
    <property type="match status" value="1"/>
</dbReference>
<dbReference type="GO" id="GO:0003700">
    <property type="term" value="F:DNA-binding transcription factor activity"/>
    <property type="evidence" value="ECO:0007669"/>
    <property type="project" value="InterPro"/>
</dbReference>
<keyword evidence="1 7" id="KW-0806">Transcription termination</keyword>
<feature type="compositionally biased region" description="Acidic residues" evidence="9">
    <location>
        <begin position="378"/>
        <end position="387"/>
    </location>
</feature>
<dbReference type="SUPFAM" id="SSF54814">
    <property type="entry name" value="Prokaryotic type KH domain (KH-domain type II)"/>
    <property type="match status" value="2"/>
</dbReference>
<keyword evidence="2 7" id="KW-0963">Cytoplasm</keyword>
<dbReference type="InterPro" id="IPR058582">
    <property type="entry name" value="KH_NusA_2nd"/>
</dbReference>
<feature type="domain" description="NusA-like second KH" evidence="12">
    <location>
        <begin position="312"/>
        <end position="370"/>
    </location>
</feature>
<dbReference type="Pfam" id="PF13184">
    <property type="entry name" value="KH_NusA_1st"/>
    <property type="match status" value="1"/>
</dbReference>
<dbReference type="GO" id="GO:0005829">
    <property type="term" value="C:cytosol"/>
    <property type="evidence" value="ECO:0007669"/>
    <property type="project" value="TreeGrafter"/>
</dbReference>
<dbReference type="CDD" id="cd04455">
    <property type="entry name" value="S1_NusA"/>
    <property type="match status" value="1"/>
</dbReference>
<keyword evidence="4 7" id="KW-0694">RNA-binding</keyword>
<dbReference type="Proteomes" id="UP000230543">
    <property type="component" value="Unassembled WGS sequence"/>
</dbReference>
<dbReference type="PANTHER" id="PTHR22648:SF0">
    <property type="entry name" value="TRANSCRIPTION TERMINATION_ANTITERMINATION PROTEIN NUSA"/>
    <property type="match status" value="1"/>
</dbReference>
<dbReference type="NCBIfam" id="TIGR01953">
    <property type="entry name" value="NusA"/>
    <property type="match status" value="1"/>
</dbReference>
<dbReference type="InterPro" id="IPR012340">
    <property type="entry name" value="NA-bd_OB-fold"/>
</dbReference>